<dbReference type="EMBL" id="BK032511">
    <property type="protein sequence ID" value="DAF44664.1"/>
    <property type="molecule type" value="Genomic_DNA"/>
</dbReference>
<sequence length="62" mass="7395">MANRFSNYYLEIKDKLLKEIERGADFKDRVLPIIQEIENPKDDLLNYVNDYITLTQFDDLLA</sequence>
<name>A0A8S5S190_9CAUD</name>
<protein>
    <submittedName>
        <fullName evidence="1">Uncharacterized protein</fullName>
    </submittedName>
</protein>
<proteinExistence type="predicted"/>
<organism evidence="1">
    <name type="scientific">Podoviridae sp. ct8Lf7</name>
    <dbReference type="NCBI Taxonomy" id="2827723"/>
    <lineage>
        <taxon>Viruses</taxon>
        <taxon>Duplodnaviria</taxon>
        <taxon>Heunggongvirae</taxon>
        <taxon>Uroviricota</taxon>
        <taxon>Caudoviricetes</taxon>
    </lineage>
</organism>
<evidence type="ECO:0000313" key="1">
    <source>
        <dbReference type="EMBL" id="DAF44664.1"/>
    </source>
</evidence>
<reference evidence="1" key="1">
    <citation type="journal article" date="2021" name="Proc. Natl. Acad. Sci. U.S.A.">
        <title>A Catalog of Tens of Thousands of Viruses from Human Metagenomes Reveals Hidden Associations with Chronic Diseases.</title>
        <authorList>
            <person name="Tisza M.J."/>
            <person name="Buck C.B."/>
        </authorList>
    </citation>
    <scope>NUCLEOTIDE SEQUENCE</scope>
    <source>
        <strain evidence="1">Ct8Lf7</strain>
    </source>
</reference>
<accession>A0A8S5S190</accession>